<dbReference type="InterPro" id="IPR057372">
    <property type="entry name" value="Ubiquitin_UBP8/5"/>
</dbReference>
<dbReference type="PANTHER" id="PTHR21646">
    <property type="entry name" value="UBIQUITIN CARBOXYL-TERMINAL HYDROLASE"/>
    <property type="match status" value="1"/>
</dbReference>
<proteinExistence type="inferred from homology"/>
<organism evidence="5 6">
    <name type="scientific">Camellia sinensis</name>
    <name type="common">Tea plant</name>
    <name type="synonym">Thea sinensis</name>
    <dbReference type="NCBI Taxonomy" id="4442"/>
    <lineage>
        <taxon>Eukaryota</taxon>
        <taxon>Viridiplantae</taxon>
        <taxon>Streptophyta</taxon>
        <taxon>Embryophyta</taxon>
        <taxon>Tracheophyta</taxon>
        <taxon>Spermatophyta</taxon>
        <taxon>Magnoliopsida</taxon>
        <taxon>eudicotyledons</taxon>
        <taxon>Gunneridae</taxon>
        <taxon>Pentapetalae</taxon>
        <taxon>asterids</taxon>
        <taxon>Ericales</taxon>
        <taxon>Theaceae</taxon>
        <taxon>Camellia</taxon>
    </lineage>
</organism>
<dbReference type="PROSITE" id="PS00972">
    <property type="entry name" value="USP_1"/>
    <property type="match status" value="1"/>
</dbReference>
<keyword evidence="2" id="KW-0378">Hydrolase</keyword>
<evidence type="ECO:0000256" key="1">
    <source>
        <dbReference type="ARBA" id="ARBA00009085"/>
    </source>
</evidence>
<dbReference type="CDD" id="cd02674">
    <property type="entry name" value="Peptidase_C19R"/>
    <property type="match status" value="1"/>
</dbReference>
<dbReference type="PANTHER" id="PTHR21646:SF75">
    <property type="entry name" value="UBIQUITIN CARBOXYL-TERMINAL HYDROLASE"/>
    <property type="match status" value="1"/>
</dbReference>
<comment type="similarity">
    <text evidence="1 2">Belongs to the peptidase C19 family.</text>
</comment>
<dbReference type="EC" id="3.4.19.12" evidence="2"/>
<comment type="caution">
    <text evidence="5">The sequence shown here is derived from an EMBL/GenBank/DDBJ whole genome shotgun (WGS) entry which is preliminary data.</text>
</comment>
<feature type="domain" description="USP" evidence="4">
    <location>
        <begin position="397"/>
        <end position="995"/>
    </location>
</feature>
<evidence type="ECO:0000256" key="3">
    <source>
        <dbReference type="SAM" id="MobiDB-lite"/>
    </source>
</evidence>
<dbReference type="GO" id="GO:0016579">
    <property type="term" value="P:protein deubiquitination"/>
    <property type="evidence" value="ECO:0007669"/>
    <property type="project" value="InterPro"/>
</dbReference>
<protein>
    <recommendedName>
        <fullName evidence="2">Ubiquitin carboxyl-terminal hydrolase</fullName>
        <ecNumber evidence="2">3.4.19.12</ecNumber>
    </recommendedName>
</protein>
<comment type="catalytic activity">
    <reaction evidence="2">
        <text>Thiol-dependent hydrolysis of ester, thioester, amide, peptide and isopeptide bonds formed by the C-terminal Gly of ubiquitin (a 76-residue protein attached to proteins as an intracellular targeting signal).</text>
        <dbReference type="EC" id="3.4.19.12"/>
    </reaction>
</comment>
<feature type="region of interest" description="Disordered" evidence="3">
    <location>
        <begin position="1"/>
        <end position="63"/>
    </location>
</feature>
<dbReference type="InterPro" id="IPR028889">
    <property type="entry name" value="USP"/>
</dbReference>
<keyword evidence="6" id="KW-1185">Reference proteome</keyword>
<comment type="function">
    <text evidence="2">Recognizes and hydrolyzes the peptide bond at the C-terminal Gly of ubiquitin. Involved in the processing of poly-ubiquitin precursors as well as that of ubiquitinated proteins.</text>
</comment>
<feature type="compositionally biased region" description="Low complexity" evidence="3">
    <location>
        <begin position="38"/>
        <end position="59"/>
    </location>
</feature>
<dbReference type="InterPro" id="IPR038765">
    <property type="entry name" value="Papain-like_cys_pep_sf"/>
</dbReference>
<evidence type="ECO:0000259" key="4">
    <source>
        <dbReference type="PROSITE" id="PS50235"/>
    </source>
</evidence>
<feature type="non-terminal residue" evidence="5">
    <location>
        <position position="1"/>
    </location>
</feature>
<accession>A0A7J7GEJ6</accession>
<dbReference type="Pfam" id="PF00443">
    <property type="entry name" value="UCH"/>
    <property type="match status" value="1"/>
</dbReference>
<keyword evidence="2" id="KW-0645">Protease</keyword>
<dbReference type="AlphaFoldDB" id="A0A7J7GEJ6"/>
<dbReference type="Proteomes" id="UP000593564">
    <property type="component" value="Unassembled WGS sequence"/>
</dbReference>
<dbReference type="SUPFAM" id="SSF54001">
    <property type="entry name" value="Cysteine proteinases"/>
    <property type="match status" value="1"/>
</dbReference>
<gene>
    <name evidence="5" type="ORF">HYC85_025350</name>
</gene>
<dbReference type="PROSITE" id="PS00973">
    <property type="entry name" value="USP_2"/>
    <property type="match status" value="1"/>
</dbReference>
<dbReference type="Gene3D" id="3.90.70.10">
    <property type="entry name" value="Cysteine proteinases"/>
    <property type="match status" value="2"/>
</dbReference>
<dbReference type="InterPro" id="IPR050185">
    <property type="entry name" value="Ub_carboxyl-term_hydrolase"/>
</dbReference>
<name>A0A7J7GEJ6_CAMSI</name>
<dbReference type="GO" id="GO:0006508">
    <property type="term" value="P:proteolysis"/>
    <property type="evidence" value="ECO:0007669"/>
    <property type="project" value="UniProtKB-KW"/>
</dbReference>
<dbReference type="EMBL" id="JACBKZ010000012">
    <property type="protein sequence ID" value="KAF5937844.1"/>
    <property type="molecule type" value="Genomic_DNA"/>
</dbReference>
<keyword evidence="2" id="KW-0788">Thiol protease</keyword>
<evidence type="ECO:0000313" key="5">
    <source>
        <dbReference type="EMBL" id="KAF5937844.1"/>
    </source>
</evidence>
<sequence>NPTDTGIAPHLENSLHNLPSKQNKPTHSLTTALSRSMSSRPPDQTSPSSSSSSSSPTTTRRSRLRKLSDTIGFSLRKPTTTTTYIYFVSLLNRFLSKTLDFLSMDSLLFPPDDDDTNTNDLFLDRSLLTPHPSSSSSSLPIEQLYFVPYRWWSEARESLFGDSGEVKGVLYAAEWSGPRLGTMGIWGYDSKIEISLNLRREDCSRKSDCGEQGDYALIAEWMFLRALKWHSDGMEVGGFIAAEDHMQDLFPLRIRLSVSWETDLLVVKISQKDNKISAFSRACDIFCVESGLLSIWDFSGQTTQIFTHDRIKLSDVSDQPDEEIHLELQVYGSSFFMKMGGGRQDEMTVEQSIVGGSLRGGSLQMNGNTDHVNSYIRVNRSSPFGSSYKEACNLGLTGLYNLGNTCFMNSAIQCLVHTPKLVDYFLGDYRKDINTENPLGMNGELALLFGDLLRKLWAPGATPVAPRAFKSKLSAFAPQFSGYNQHDSQEFLAFLLDGLHEDLNRVKYKPYIEAKEAEDRPDEEVADEHWRNHLARNDSIIVDVCQGQYRSKLVCPACKKLSVTFDPFMYLSLPLPSTTMRSMTLTVMSTDGSTLPFPVTVTVPKYGRCKDLVQALSTTCSLRDDEKLLVAEIFNNRILHFLDNSSDTIELIRDNDLLVAYRLPKDSETSSLVVFMHEQVERHFLHATSSSKMFGIPLVARISDLSRGSEIRREFLKLLNSFLMPVEDSLNEVDNDQNSANEDIDMEDVISSRLSDRDVNSDSGSGDDSHLGPDDFQFYLMEERGGLLSKVQKMQMNEIVTISELTRPINVLVSWPDKMTKLYDTCLLSSLPQICKPGLLTKEPKESVSLYKCLEAFLKEEPLGPEDMWYCPNCKKHRQASKKLDLWRLPEILIIHLKRFSYNRFFKNKLETFVDFPIDDFDLSTYIVHQSAQVSHRYVLYAVSNHYGGMGGGHYTAFVQLGRDRWYEFDDSLVSPASKEQIKTSAAYVLFYRRIPDV</sequence>
<feature type="compositionally biased region" description="Polar residues" evidence="3">
    <location>
        <begin position="14"/>
        <end position="37"/>
    </location>
</feature>
<keyword evidence="2" id="KW-0833">Ubl conjugation pathway</keyword>
<evidence type="ECO:0000256" key="2">
    <source>
        <dbReference type="RuleBase" id="RU366025"/>
    </source>
</evidence>
<dbReference type="PROSITE" id="PS50235">
    <property type="entry name" value="USP_3"/>
    <property type="match status" value="1"/>
</dbReference>
<reference evidence="5 6" key="2">
    <citation type="submission" date="2020-07" db="EMBL/GenBank/DDBJ databases">
        <title>Genome assembly of wild tea tree DASZ reveals pedigree and selection history of tea varieties.</title>
        <authorList>
            <person name="Zhang W."/>
        </authorList>
    </citation>
    <scope>NUCLEOTIDE SEQUENCE [LARGE SCALE GENOMIC DNA]</scope>
    <source>
        <strain evidence="6">cv. G240</strain>
        <tissue evidence="5">Leaf</tissue>
    </source>
</reference>
<reference evidence="6" key="1">
    <citation type="journal article" date="2020" name="Nat. Commun.">
        <title>Genome assembly of wild tea tree DASZ reveals pedigree and selection history of tea varieties.</title>
        <authorList>
            <person name="Zhang W."/>
            <person name="Zhang Y."/>
            <person name="Qiu H."/>
            <person name="Guo Y."/>
            <person name="Wan H."/>
            <person name="Zhang X."/>
            <person name="Scossa F."/>
            <person name="Alseekh S."/>
            <person name="Zhang Q."/>
            <person name="Wang P."/>
            <person name="Xu L."/>
            <person name="Schmidt M.H."/>
            <person name="Jia X."/>
            <person name="Li D."/>
            <person name="Zhu A."/>
            <person name="Guo F."/>
            <person name="Chen W."/>
            <person name="Ni D."/>
            <person name="Usadel B."/>
            <person name="Fernie A.R."/>
            <person name="Wen W."/>
        </authorList>
    </citation>
    <scope>NUCLEOTIDE SEQUENCE [LARGE SCALE GENOMIC DNA]</scope>
    <source>
        <strain evidence="6">cv. G240</strain>
    </source>
</reference>
<evidence type="ECO:0000313" key="6">
    <source>
        <dbReference type="Proteomes" id="UP000593564"/>
    </source>
</evidence>
<dbReference type="InterPro" id="IPR001394">
    <property type="entry name" value="Peptidase_C19_UCH"/>
</dbReference>
<dbReference type="Pfam" id="PF25242">
    <property type="entry name" value="Ubiquitin_UBP8"/>
    <property type="match status" value="1"/>
</dbReference>
<dbReference type="GO" id="GO:0004843">
    <property type="term" value="F:cysteine-type deubiquitinase activity"/>
    <property type="evidence" value="ECO:0007669"/>
    <property type="project" value="UniProtKB-UniRule"/>
</dbReference>
<dbReference type="InterPro" id="IPR018200">
    <property type="entry name" value="USP_CS"/>
</dbReference>